<proteinExistence type="predicted"/>
<dbReference type="GO" id="GO:0000976">
    <property type="term" value="F:transcription cis-regulatory region binding"/>
    <property type="evidence" value="ECO:0007669"/>
    <property type="project" value="TreeGrafter"/>
</dbReference>
<sequence length="327" mass="37307">MVSSKEVARLAGVSQSTVSRVINNPKSVRKDKRDRVEKVMKELKYRPNSIARSLISNKTNQIALISGTLNSPFFVESTKYIVDYASAHGYNVNVYFEEESKMKNVYDNVFSNTTDGIILSSMYYESDHFEDFEYLNVPYIMYNRRHKNGGNYVEMDNYNAGREAVKFLKSKGHDNILYLGGLLNKSTFMDRLRGYKDELTAQNMPIVDENIIVTQETYDSIEPILLDVFNREKKPTAIFATTDMIALFVFDILSKYGYAIPDDFALISIDNTEAMQHRHFNLTSIGVSTDETMAQVAITKLIDAIESNEDLNCQITLPIQVYDRGTV</sequence>
<dbReference type="InterPro" id="IPR010982">
    <property type="entry name" value="Lambda_DNA-bd_dom_sf"/>
</dbReference>
<dbReference type="EMBL" id="PZJH01000001">
    <property type="protein sequence ID" value="RAK45901.1"/>
    <property type="molecule type" value="Genomic_DNA"/>
</dbReference>
<keyword evidence="3" id="KW-0238">DNA-binding</keyword>
<name>A0A327ZUC0_9STAP</name>
<dbReference type="PANTHER" id="PTHR30146:SF95">
    <property type="entry name" value="RIBOSE OPERON REPRESSOR"/>
    <property type="match status" value="1"/>
</dbReference>
<dbReference type="Pfam" id="PF13377">
    <property type="entry name" value="Peripla_BP_3"/>
    <property type="match status" value="1"/>
</dbReference>
<dbReference type="CDD" id="cd01392">
    <property type="entry name" value="HTH_LacI"/>
    <property type="match status" value="1"/>
</dbReference>
<dbReference type="SUPFAM" id="SSF47413">
    <property type="entry name" value="lambda repressor-like DNA-binding domains"/>
    <property type="match status" value="1"/>
</dbReference>
<keyword evidence="2" id="KW-0805">Transcription regulation</keyword>
<evidence type="ECO:0000259" key="5">
    <source>
        <dbReference type="PROSITE" id="PS50932"/>
    </source>
</evidence>
<evidence type="ECO:0000256" key="3">
    <source>
        <dbReference type="ARBA" id="ARBA00023125"/>
    </source>
</evidence>
<comment type="caution">
    <text evidence="6">The sequence shown here is derived from an EMBL/GenBank/DDBJ whole genome shotgun (WGS) entry which is preliminary data.</text>
</comment>
<dbReference type="PROSITE" id="PS50932">
    <property type="entry name" value="HTH_LACI_2"/>
    <property type="match status" value="1"/>
</dbReference>
<dbReference type="InterPro" id="IPR046335">
    <property type="entry name" value="LacI/GalR-like_sensor"/>
</dbReference>
<reference evidence="6 7" key="1">
    <citation type="journal article" date="2018" name="Front. Microbiol.">
        <title>Description and Comparative Genomics of Macrococcus caseolyticus subsp. hominis subsp. nov., Macrococcus goetzii sp. nov., Macrococcus epidermidis sp. nov., and Macrococcus bohemicus sp. nov., Novel Macrococci From Human Clinical Material With Virulence Potential and Suspected Uptake of Foreign DNA by Natural Transformation.</title>
        <authorList>
            <person name="Maslanova I."/>
            <person name="Wertheimer Z."/>
            <person name="Sedlacek I."/>
            <person name="Svec P."/>
            <person name="Indrakova A."/>
            <person name="Kovarovic V."/>
            <person name="Schumann P."/>
            <person name="Sproer C."/>
            <person name="Kralova S."/>
            <person name="Sedo O."/>
            <person name="Kristofova L."/>
            <person name="Vrbovska V."/>
            <person name="Fuzik T."/>
            <person name="Petras P."/>
            <person name="Zdrahal Z."/>
            <person name="Ruzickova V."/>
            <person name="Doskar J."/>
            <person name="Pantucek R."/>
        </authorList>
    </citation>
    <scope>NUCLEOTIDE SEQUENCE [LARGE SCALE GENOMIC DNA]</scope>
    <source>
        <strain evidence="6 7">01/688</strain>
    </source>
</reference>
<dbReference type="Gene3D" id="1.10.260.40">
    <property type="entry name" value="lambda repressor-like DNA-binding domains"/>
    <property type="match status" value="1"/>
</dbReference>
<feature type="domain" description="HTH lacI-type" evidence="5">
    <location>
        <begin position="2"/>
        <end position="56"/>
    </location>
</feature>
<dbReference type="Pfam" id="PF00356">
    <property type="entry name" value="LacI"/>
    <property type="match status" value="1"/>
</dbReference>
<protein>
    <submittedName>
        <fullName evidence="6">LacI family transcriptional regulator</fullName>
    </submittedName>
</protein>
<keyword evidence="4" id="KW-0804">Transcription</keyword>
<dbReference type="GO" id="GO:0003700">
    <property type="term" value="F:DNA-binding transcription factor activity"/>
    <property type="evidence" value="ECO:0007669"/>
    <property type="project" value="TreeGrafter"/>
</dbReference>
<evidence type="ECO:0000256" key="1">
    <source>
        <dbReference type="ARBA" id="ARBA00022491"/>
    </source>
</evidence>
<dbReference type="InterPro" id="IPR028082">
    <property type="entry name" value="Peripla_BP_I"/>
</dbReference>
<keyword evidence="7" id="KW-1185">Reference proteome</keyword>
<dbReference type="PANTHER" id="PTHR30146">
    <property type="entry name" value="LACI-RELATED TRANSCRIPTIONAL REPRESSOR"/>
    <property type="match status" value="1"/>
</dbReference>
<evidence type="ECO:0000313" key="6">
    <source>
        <dbReference type="EMBL" id="RAK45901.1"/>
    </source>
</evidence>
<organism evidence="6 7">
    <name type="scientific">Macrococcus epidermidis</name>
    <dbReference type="NCBI Taxonomy" id="1902580"/>
    <lineage>
        <taxon>Bacteria</taxon>
        <taxon>Bacillati</taxon>
        <taxon>Bacillota</taxon>
        <taxon>Bacilli</taxon>
        <taxon>Bacillales</taxon>
        <taxon>Staphylococcaceae</taxon>
        <taxon>Macrococcus</taxon>
    </lineage>
</organism>
<evidence type="ECO:0000256" key="4">
    <source>
        <dbReference type="ARBA" id="ARBA00023163"/>
    </source>
</evidence>
<gene>
    <name evidence="6" type="ORF">BHU61_00210</name>
</gene>
<dbReference type="SMART" id="SM00354">
    <property type="entry name" value="HTH_LACI"/>
    <property type="match status" value="1"/>
</dbReference>
<accession>A0A327ZUC0</accession>
<dbReference type="Proteomes" id="UP000249808">
    <property type="component" value="Unassembled WGS sequence"/>
</dbReference>
<dbReference type="InterPro" id="IPR000843">
    <property type="entry name" value="HTH_LacI"/>
</dbReference>
<evidence type="ECO:0000256" key="2">
    <source>
        <dbReference type="ARBA" id="ARBA00023015"/>
    </source>
</evidence>
<dbReference type="Gene3D" id="3.40.50.2300">
    <property type="match status" value="2"/>
</dbReference>
<dbReference type="CDD" id="cd06267">
    <property type="entry name" value="PBP1_LacI_sugar_binding-like"/>
    <property type="match status" value="1"/>
</dbReference>
<dbReference type="SUPFAM" id="SSF53822">
    <property type="entry name" value="Periplasmic binding protein-like I"/>
    <property type="match status" value="1"/>
</dbReference>
<dbReference type="RefSeq" id="WP_111714082.1">
    <property type="nucleotide sequence ID" value="NZ_JBHSSR010000001.1"/>
</dbReference>
<evidence type="ECO:0000313" key="7">
    <source>
        <dbReference type="Proteomes" id="UP000249808"/>
    </source>
</evidence>
<dbReference type="PRINTS" id="PR00036">
    <property type="entry name" value="HTHLACI"/>
</dbReference>
<keyword evidence="1" id="KW-0678">Repressor</keyword>
<dbReference type="AlphaFoldDB" id="A0A327ZUC0"/>